<proteinExistence type="predicted"/>
<name>A0A6C0CNP4_9ZZZZ</name>
<reference evidence="1" key="1">
    <citation type="journal article" date="2020" name="Nature">
        <title>Giant virus diversity and host interactions through global metagenomics.</title>
        <authorList>
            <person name="Schulz F."/>
            <person name="Roux S."/>
            <person name="Paez-Espino D."/>
            <person name="Jungbluth S."/>
            <person name="Walsh D.A."/>
            <person name="Denef V.J."/>
            <person name="McMahon K.D."/>
            <person name="Konstantinidis K.T."/>
            <person name="Eloe-Fadrosh E.A."/>
            <person name="Kyrpides N.C."/>
            <person name="Woyke T."/>
        </authorList>
    </citation>
    <scope>NUCLEOTIDE SEQUENCE</scope>
    <source>
        <strain evidence="1">GVMAG-M-3300021425-30</strain>
    </source>
</reference>
<dbReference type="EMBL" id="MN739468">
    <property type="protein sequence ID" value="QHT06426.1"/>
    <property type="molecule type" value="Genomic_DNA"/>
</dbReference>
<sequence>MKRKVIYLYKETHLPAEGWLQGCFICDTITSKTEEFKPVVEDTKVKYVVHICPPCIKHKNNNIELNNLYLGQLNDYINHLH</sequence>
<dbReference type="AlphaFoldDB" id="A0A6C0CNP4"/>
<accession>A0A6C0CNP4</accession>
<protein>
    <submittedName>
        <fullName evidence="1">Uncharacterized protein</fullName>
    </submittedName>
</protein>
<evidence type="ECO:0000313" key="1">
    <source>
        <dbReference type="EMBL" id="QHT06426.1"/>
    </source>
</evidence>
<organism evidence="1">
    <name type="scientific">viral metagenome</name>
    <dbReference type="NCBI Taxonomy" id="1070528"/>
    <lineage>
        <taxon>unclassified sequences</taxon>
        <taxon>metagenomes</taxon>
        <taxon>organismal metagenomes</taxon>
    </lineage>
</organism>